<feature type="domain" description="UspA" evidence="2">
    <location>
        <begin position="3"/>
        <end position="145"/>
    </location>
</feature>
<organism evidence="3">
    <name type="scientific">marine sediment metagenome</name>
    <dbReference type="NCBI Taxonomy" id="412755"/>
    <lineage>
        <taxon>unclassified sequences</taxon>
        <taxon>metagenomes</taxon>
        <taxon>ecological metagenomes</taxon>
    </lineage>
</organism>
<gene>
    <name evidence="3" type="ORF">LCGC14_1559730</name>
</gene>
<proteinExistence type="inferred from homology"/>
<comment type="similarity">
    <text evidence="1">Belongs to the universal stress protein A family.</text>
</comment>
<dbReference type="Gene3D" id="3.40.50.12370">
    <property type="match status" value="1"/>
</dbReference>
<name>A0A0F9LNJ3_9ZZZZ</name>
<dbReference type="Pfam" id="PF00582">
    <property type="entry name" value="Usp"/>
    <property type="match status" value="1"/>
</dbReference>
<dbReference type="EMBL" id="LAZR01012034">
    <property type="protein sequence ID" value="KKM46540.1"/>
    <property type="molecule type" value="Genomic_DNA"/>
</dbReference>
<dbReference type="PANTHER" id="PTHR46268">
    <property type="entry name" value="STRESS RESPONSE PROTEIN NHAX"/>
    <property type="match status" value="1"/>
</dbReference>
<evidence type="ECO:0000313" key="3">
    <source>
        <dbReference type="EMBL" id="KKM46540.1"/>
    </source>
</evidence>
<protein>
    <recommendedName>
        <fullName evidence="2">UspA domain-containing protein</fullName>
    </recommendedName>
</protein>
<dbReference type="CDD" id="cd00293">
    <property type="entry name" value="USP-like"/>
    <property type="match status" value="1"/>
</dbReference>
<dbReference type="SUPFAM" id="SSF52402">
    <property type="entry name" value="Adenine nucleotide alpha hydrolases-like"/>
    <property type="match status" value="2"/>
</dbReference>
<dbReference type="InterPro" id="IPR006016">
    <property type="entry name" value="UspA"/>
</dbReference>
<reference evidence="3" key="1">
    <citation type="journal article" date="2015" name="Nature">
        <title>Complex archaea that bridge the gap between prokaryotes and eukaryotes.</title>
        <authorList>
            <person name="Spang A."/>
            <person name="Saw J.H."/>
            <person name="Jorgensen S.L."/>
            <person name="Zaremba-Niedzwiedzka K."/>
            <person name="Martijn J."/>
            <person name="Lind A.E."/>
            <person name="van Eijk R."/>
            <person name="Schleper C."/>
            <person name="Guy L."/>
            <person name="Ettema T.J."/>
        </authorList>
    </citation>
    <scope>NUCLEOTIDE SEQUENCE</scope>
</reference>
<sequence length="280" mass="32358">MLRVLLPTDFSDNAFEAITYAILTFEHIECKFYLMHTYMPPIYLEDYVIGSLGEIGLRDIMRENVVTKLNKLRSRLENEFKNVKHTFQSLACLNTLSGQVEEMVNEEKVDIIIMGTKGATGAQEILLGTHTIHIIKKANCPIIAIPPNFKYEVPGKILFPTDYEIEFAKDCLRFLLKIAQQHSSKIEVLNVSYGNELSEAQQDNKRNLVKVLKDFNHSFHDLPEQNVIQAINNFQLNHKTNLLVMVKNKHTFVERMFFEPLIKKIGLHIRIPFMVIPEIK</sequence>
<dbReference type="InterPro" id="IPR006015">
    <property type="entry name" value="Universal_stress_UspA"/>
</dbReference>
<dbReference type="PANTHER" id="PTHR46268:SF6">
    <property type="entry name" value="UNIVERSAL STRESS PROTEIN UP12"/>
    <property type="match status" value="1"/>
</dbReference>
<accession>A0A0F9LNJ3</accession>
<evidence type="ECO:0000256" key="1">
    <source>
        <dbReference type="ARBA" id="ARBA00008791"/>
    </source>
</evidence>
<evidence type="ECO:0000259" key="2">
    <source>
        <dbReference type="Pfam" id="PF00582"/>
    </source>
</evidence>
<comment type="caution">
    <text evidence="3">The sequence shown here is derived from an EMBL/GenBank/DDBJ whole genome shotgun (WGS) entry which is preliminary data.</text>
</comment>
<dbReference type="PRINTS" id="PR01438">
    <property type="entry name" value="UNVRSLSTRESS"/>
</dbReference>
<dbReference type="AlphaFoldDB" id="A0A0F9LNJ3"/>